<feature type="chain" id="PRO_5031091008" evidence="2">
    <location>
        <begin position="30"/>
        <end position="329"/>
    </location>
</feature>
<comment type="similarity">
    <text evidence="1">Belongs to the UPF0065 (bug) family.</text>
</comment>
<keyword evidence="2" id="KW-0732">Signal</keyword>
<dbReference type="InterPro" id="IPR005064">
    <property type="entry name" value="BUG"/>
</dbReference>
<dbReference type="EMBL" id="JACBYR010000001">
    <property type="protein sequence ID" value="NYE83212.1"/>
    <property type="molecule type" value="Genomic_DNA"/>
</dbReference>
<proteinExistence type="inferred from homology"/>
<keyword evidence="3" id="KW-0675">Receptor</keyword>
<dbReference type="Proteomes" id="UP000542125">
    <property type="component" value="Unassembled WGS sequence"/>
</dbReference>
<dbReference type="InterPro" id="IPR042100">
    <property type="entry name" value="Bug_dom1"/>
</dbReference>
<sequence length="329" mass="34548">MNPHPFTCISRRAVLAALALCFAATPVLAQDYPAHPVKLVVPLTPGSGADIVARILSRKLQQMWNQTVLVENLPGAGGQIGTRRVVQAPADGLTLLVQSASHAANPAIYKKLPYDPQTDLIDVALLSTTPYVMVAASASPYKSVKDIADAAKAKPGALAFASAGVGSSTHLTAELFAQRAGISMMHVPFKGSPDAITDVAANRSVFYMAPLSTLGGMLTDDGRLSAIAVTSAQRVSTLPNVPTVAESGYPDVNIELWIGLWAPAGTKPAIIDKLSADLTTALQSPDVQAQFAKSGNSTRILKPEQFKAFVDSEIKTNKQLAQKAGIQVD</sequence>
<name>A0A7Y9IUC8_9BURK</name>
<evidence type="ECO:0000256" key="2">
    <source>
        <dbReference type="SAM" id="SignalP"/>
    </source>
</evidence>
<accession>A0A7Y9IUC8</accession>
<comment type="caution">
    <text evidence="3">The sequence shown here is derived from an EMBL/GenBank/DDBJ whole genome shotgun (WGS) entry which is preliminary data.</text>
</comment>
<evidence type="ECO:0000313" key="3">
    <source>
        <dbReference type="EMBL" id="NYE83212.1"/>
    </source>
</evidence>
<evidence type="ECO:0000256" key="1">
    <source>
        <dbReference type="ARBA" id="ARBA00006987"/>
    </source>
</evidence>
<dbReference type="Pfam" id="PF03401">
    <property type="entry name" value="TctC"/>
    <property type="match status" value="1"/>
</dbReference>
<dbReference type="RefSeq" id="WP_179586687.1">
    <property type="nucleotide sequence ID" value="NZ_JACBYR010000001.1"/>
</dbReference>
<dbReference type="Gene3D" id="3.40.190.150">
    <property type="entry name" value="Bordetella uptake gene, domain 1"/>
    <property type="match status" value="1"/>
</dbReference>
<gene>
    <name evidence="3" type="ORF">FHW18_002483</name>
</gene>
<dbReference type="SUPFAM" id="SSF53850">
    <property type="entry name" value="Periplasmic binding protein-like II"/>
    <property type="match status" value="1"/>
</dbReference>
<keyword evidence="4" id="KW-1185">Reference proteome</keyword>
<evidence type="ECO:0000313" key="4">
    <source>
        <dbReference type="Proteomes" id="UP000542125"/>
    </source>
</evidence>
<protein>
    <submittedName>
        <fullName evidence="3">Tripartite-type tricarboxylate transporter receptor subunit TctC</fullName>
    </submittedName>
</protein>
<reference evidence="3 4" key="1">
    <citation type="submission" date="2020-07" db="EMBL/GenBank/DDBJ databases">
        <title>Genomic Encyclopedia of Type Strains, Phase IV (KMG-V): Genome sequencing to study the core and pangenomes of soil and plant-associated prokaryotes.</title>
        <authorList>
            <person name="Whitman W."/>
        </authorList>
    </citation>
    <scope>NUCLEOTIDE SEQUENCE [LARGE SCALE GENOMIC DNA]</scope>
    <source>
        <strain evidence="3 4">SAS40</strain>
    </source>
</reference>
<feature type="signal peptide" evidence="2">
    <location>
        <begin position="1"/>
        <end position="29"/>
    </location>
</feature>
<dbReference type="CDD" id="cd13578">
    <property type="entry name" value="PBP2_Bug27"/>
    <property type="match status" value="1"/>
</dbReference>
<organism evidence="3 4">
    <name type="scientific">Pigmentiphaga litoralis</name>
    <dbReference type="NCBI Taxonomy" id="516702"/>
    <lineage>
        <taxon>Bacteria</taxon>
        <taxon>Pseudomonadati</taxon>
        <taxon>Pseudomonadota</taxon>
        <taxon>Betaproteobacteria</taxon>
        <taxon>Burkholderiales</taxon>
        <taxon>Alcaligenaceae</taxon>
        <taxon>Pigmentiphaga</taxon>
    </lineage>
</organism>
<dbReference type="PANTHER" id="PTHR42928">
    <property type="entry name" value="TRICARBOXYLATE-BINDING PROTEIN"/>
    <property type="match status" value="1"/>
</dbReference>
<dbReference type="PANTHER" id="PTHR42928:SF5">
    <property type="entry name" value="BLR1237 PROTEIN"/>
    <property type="match status" value="1"/>
</dbReference>
<dbReference type="PIRSF" id="PIRSF017082">
    <property type="entry name" value="YflP"/>
    <property type="match status" value="1"/>
</dbReference>
<dbReference type="Gene3D" id="3.40.190.10">
    <property type="entry name" value="Periplasmic binding protein-like II"/>
    <property type="match status" value="1"/>
</dbReference>
<dbReference type="AlphaFoldDB" id="A0A7Y9IUC8"/>